<gene>
    <name evidence="3" type="ORF">M378DRAFT_22090</name>
</gene>
<dbReference type="EMBL" id="KN818228">
    <property type="protein sequence ID" value="KIL68613.1"/>
    <property type="molecule type" value="Genomic_DNA"/>
</dbReference>
<dbReference type="InParanoid" id="A0A0C2XI21"/>
<dbReference type="STRING" id="946122.A0A0C2XI21"/>
<dbReference type="Pfam" id="PF04925">
    <property type="entry name" value="SHQ1"/>
    <property type="match status" value="1"/>
</dbReference>
<accession>A0A0C2XI21</accession>
<dbReference type="InterPro" id="IPR008978">
    <property type="entry name" value="HSP20-like_chaperone"/>
</dbReference>
<dbReference type="PROSITE" id="PS51203">
    <property type="entry name" value="CS"/>
    <property type="match status" value="1"/>
</dbReference>
<comment type="similarity">
    <text evidence="1">Belongs to the SHQ1 family.</text>
</comment>
<dbReference type="HOGENOM" id="CLU_030217_1_0_1"/>
<dbReference type="InterPro" id="IPR039742">
    <property type="entry name" value="Shq1"/>
</dbReference>
<keyword evidence="4" id="KW-1185">Reference proteome</keyword>
<dbReference type="Pfam" id="PF21413">
    <property type="entry name" value="SHQ1-like_CS"/>
    <property type="match status" value="1"/>
</dbReference>
<dbReference type="PANTHER" id="PTHR12967">
    <property type="entry name" value="PROTEIN SHQ1 HOMOLOG"/>
    <property type="match status" value="1"/>
</dbReference>
<feature type="domain" description="CS" evidence="2">
    <location>
        <begin position="1"/>
        <end position="92"/>
    </location>
</feature>
<dbReference type="InterPro" id="IPR048696">
    <property type="entry name" value="SHQ1-like_CS"/>
</dbReference>
<reference evidence="3 4" key="1">
    <citation type="submission" date="2014-04" db="EMBL/GenBank/DDBJ databases">
        <title>Evolutionary Origins and Diversification of the Mycorrhizal Mutualists.</title>
        <authorList>
            <consortium name="DOE Joint Genome Institute"/>
            <consortium name="Mycorrhizal Genomics Consortium"/>
            <person name="Kohler A."/>
            <person name="Kuo A."/>
            <person name="Nagy L.G."/>
            <person name="Floudas D."/>
            <person name="Copeland A."/>
            <person name="Barry K.W."/>
            <person name="Cichocki N."/>
            <person name="Veneault-Fourrey C."/>
            <person name="LaButti K."/>
            <person name="Lindquist E.A."/>
            <person name="Lipzen A."/>
            <person name="Lundell T."/>
            <person name="Morin E."/>
            <person name="Murat C."/>
            <person name="Riley R."/>
            <person name="Ohm R."/>
            <person name="Sun H."/>
            <person name="Tunlid A."/>
            <person name="Henrissat B."/>
            <person name="Grigoriev I.V."/>
            <person name="Hibbett D.S."/>
            <person name="Martin F."/>
        </authorList>
    </citation>
    <scope>NUCLEOTIDE SEQUENCE [LARGE SCALE GENOMIC DNA]</scope>
    <source>
        <strain evidence="3 4">Koide BX008</strain>
    </source>
</reference>
<evidence type="ECO:0000313" key="3">
    <source>
        <dbReference type="EMBL" id="KIL68613.1"/>
    </source>
</evidence>
<dbReference type="OrthoDB" id="73639at2759"/>
<dbReference type="FunCoup" id="A0A0C2XI21">
    <property type="interactions" value="645"/>
</dbReference>
<evidence type="ECO:0000259" key="2">
    <source>
        <dbReference type="PROSITE" id="PS51203"/>
    </source>
</evidence>
<evidence type="ECO:0000256" key="1">
    <source>
        <dbReference type="ARBA" id="ARBA00005607"/>
    </source>
</evidence>
<dbReference type="GO" id="GO:0000493">
    <property type="term" value="P:box H/ACA snoRNP assembly"/>
    <property type="evidence" value="ECO:0007669"/>
    <property type="project" value="InterPro"/>
</dbReference>
<dbReference type="GO" id="GO:0005737">
    <property type="term" value="C:cytoplasm"/>
    <property type="evidence" value="ECO:0007669"/>
    <property type="project" value="TreeGrafter"/>
</dbReference>
<name>A0A0C2XI21_AMAMK</name>
<dbReference type="AlphaFoldDB" id="A0A0C2XI21"/>
<dbReference type="Gene3D" id="2.60.40.790">
    <property type="match status" value="1"/>
</dbReference>
<dbReference type="Proteomes" id="UP000054549">
    <property type="component" value="Unassembled WGS sequence"/>
</dbReference>
<dbReference type="SUPFAM" id="SSF49764">
    <property type="entry name" value="HSP20-like chaperones"/>
    <property type="match status" value="1"/>
</dbReference>
<dbReference type="GO" id="GO:0005654">
    <property type="term" value="C:nucleoplasm"/>
    <property type="evidence" value="ECO:0007669"/>
    <property type="project" value="TreeGrafter"/>
</dbReference>
<dbReference type="InterPro" id="IPR007009">
    <property type="entry name" value="Shq1_C"/>
</dbReference>
<organism evidence="3 4">
    <name type="scientific">Amanita muscaria (strain Koide BX008)</name>
    <dbReference type="NCBI Taxonomy" id="946122"/>
    <lineage>
        <taxon>Eukaryota</taxon>
        <taxon>Fungi</taxon>
        <taxon>Dikarya</taxon>
        <taxon>Basidiomycota</taxon>
        <taxon>Agaricomycotina</taxon>
        <taxon>Agaricomycetes</taxon>
        <taxon>Agaricomycetidae</taxon>
        <taxon>Agaricales</taxon>
        <taxon>Pluteineae</taxon>
        <taxon>Amanitaceae</taxon>
        <taxon>Amanita</taxon>
    </lineage>
</organism>
<protein>
    <recommendedName>
        <fullName evidence="2">CS domain-containing protein</fullName>
    </recommendedName>
</protein>
<evidence type="ECO:0000313" key="4">
    <source>
        <dbReference type="Proteomes" id="UP000054549"/>
    </source>
</evidence>
<sequence>MITPRFSCSQNDSSLIISVYCPSVRASDVEIHVEGPLFTLHINPYFLRLNFPHNLLDDDDDDASSATYDPSSGYLTVILSKEVKGQEFKDLDLLARLLATPTASTRQPSIEVLSTSATTERGRSAERDEILDAARNDWRLPHVPEVQIETSSQAWYGFLNMHSGYFRHVKHSENEINELGPDAETCRVDERREHRIGNEDRKFDAEHYMADYLETDVIQDLLQWDHPSLSAGRAKEIQFTDEEKLAMLNLPRKEYLATSQQTHDLYLTLATILFSYAYESRTTQHDPTPESAWTICNLTPAFSALDPPTSSAAEKESFDKFTHDRIRKALIPSYRRSLAFPLYRSFALADACWQDVAKLLSGGKRIVFRCLLEMKMILDHHEVYYVYSKIWVDDFCVWIQACASDDALAQLATCIAETDIKKGDIGWDLEGLEKMARAELEREIDSDDESIGDIG</sequence>
<proteinExistence type="inferred from homology"/>
<dbReference type="GO" id="GO:0051082">
    <property type="term" value="F:unfolded protein binding"/>
    <property type="evidence" value="ECO:0007669"/>
    <property type="project" value="TreeGrafter"/>
</dbReference>
<dbReference type="InterPro" id="IPR007052">
    <property type="entry name" value="CS_dom"/>
</dbReference>
<dbReference type="PANTHER" id="PTHR12967:SF0">
    <property type="entry name" value="PROTEIN SHQ1 HOMOLOG"/>
    <property type="match status" value="1"/>
</dbReference>